<dbReference type="Gene3D" id="3.40.50.720">
    <property type="entry name" value="NAD(P)-binding Rossmann-like Domain"/>
    <property type="match status" value="1"/>
</dbReference>
<dbReference type="Proteomes" id="UP000320231">
    <property type="component" value="Chromosome"/>
</dbReference>
<dbReference type="InterPro" id="IPR050988">
    <property type="entry name" value="Mannitol_DH/Oxidoreductase"/>
</dbReference>
<accession>A0A455U498</accession>
<dbReference type="EMBL" id="AP019514">
    <property type="protein sequence ID" value="BBI60930.1"/>
    <property type="molecule type" value="Genomic_DNA"/>
</dbReference>
<proteinExistence type="predicted"/>
<protein>
    <submittedName>
        <fullName evidence="1">Uncharacterized protein</fullName>
    </submittedName>
</protein>
<name>A0A455U498_9GAMM</name>
<dbReference type="GO" id="GO:0016616">
    <property type="term" value="F:oxidoreductase activity, acting on the CH-OH group of donors, NAD or NADP as acceptor"/>
    <property type="evidence" value="ECO:0007669"/>
    <property type="project" value="TreeGrafter"/>
</dbReference>
<dbReference type="PANTHER" id="PTHR43362:SF1">
    <property type="entry name" value="MANNITOL DEHYDROGENASE 2-RELATED"/>
    <property type="match status" value="1"/>
</dbReference>
<evidence type="ECO:0000313" key="2">
    <source>
        <dbReference type="Proteomes" id="UP000320231"/>
    </source>
</evidence>
<sequence length="89" mass="9780">MDSWGRDREALLARMASADTRVVTLTVTEKGYFLNPASGDLRNDDPMIVGDIASPQQPRTAPGLLVEALARRREAGIAPSHRAFLRQYA</sequence>
<dbReference type="AlphaFoldDB" id="A0A455U498"/>
<reference evidence="1 2" key="1">
    <citation type="journal article" date="2019" name="Microbiol. Resour. Announc.">
        <title>Complete Genome Sequence of Halomonas sulfidaeris Strain Esulfide1 Isolated from a Metal Sulfide Rock at a Depth of 2,200 Meters, Obtained Using Nanopore Sequencing.</title>
        <authorList>
            <person name="Saito M."/>
            <person name="Nishigata A."/>
            <person name="Galipon J."/>
            <person name="Arakawa K."/>
        </authorList>
    </citation>
    <scope>NUCLEOTIDE SEQUENCE [LARGE SCALE GENOMIC DNA]</scope>
    <source>
        <strain evidence="1 2">ATCC BAA-803</strain>
    </source>
</reference>
<dbReference type="InterPro" id="IPR036291">
    <property type="entry name" value="NAD(P)-bd_dom_sf"/>
</dbReference>
<dbReference type="PANTHER" id="PTHR43362">
    <property type="entry name" value="MANNITOL DEHYDROGENASE DSF1-RELATED"/>
    <property type="match status" value="1"/>
</dbReference>
<gene>
    <name evidence="1" type="ORF">HSBAA_22360</name>
</gene>
<organism evidence="1 2">
    <name type="scientific">Vreelandella sulfidaeris</name>
    <dbReference type="NCBI Taxonomy" id="115553"/>
    <lineage>
        <taxon>Bacteria</taxon>
        <taxon>Pseudomonadati</taxon>
        <taxon>Pseudomonadota</taxon>
        <taxon>Gammaproteobacteria</taxon>
        <taxon>Oceanospirillales</taxon>
        <taxon>Halomonadaceae</taxon>
        <taxon>Vreelandella</taxon>
    </lineage>
</organism>
<evidence type="ECO:0000313" key="1">
    <source>
        <dbReference type="EMBL" id="BBI60930.1"/>
    </source>
</evidence>
<dbReference type="SUPFAM" id="SSF51735">
    <property type="entry name" value="NAD(P)-binding Rossmann-fold domains"/>
    <property type="match status" value="1"/>
</dbReference>
<dbReference type="KEGG" id="hsr:HSBAA_22360"/>